<organism evidence="2 3">
    <name type="scientific">Marssonina brunnea f. sp. multigermtubi (strain MB_m1)</name>
    <name type="common">Marssonina leaf spot fungus</name>
    <dbReference type="NCBI Taxonomy" id="1072389"/>
    <lineage>
        <taxon>Eukaryota</taxon>
        <taxon>Fungi</taxon>
        <taxon>Dikarya</taxon>
        <taxon>Ascomycota</taxon>
        <taxon>Pezizomycotina</taxon>
        <taxon>Leotiomycetes</taxon>
        <taxon>Helotiales</taxon>
        <taxon>Drepanopezizaceae</taxon>
        <taxon>Drepanopeziza</taxon>
    </lineage>
</organism>
<name>K1X8Z1_MARBU</name>
<dbReference type="AlphaFoldDB" id="K1X8Z1"/>
<proteinExistence type="predicted"/>
<dbReference type="eggNOG" id="ENOG502SFFI">
    <property type="taxonomic scope" value="Eukaryota"/>
</dbReference>
<evidence type="ECO:0000256" key="1">
    <source>
        <dbReference type="SAM" id="MobiDB-lite"/>
    </source>
</evidence>
<sequence length="399" mass="41483">MSDIGATVAGWTPFSIVNVPLLWPSLSSLLNNLTSTTATTSSRQYHELELGLAGLSGHDAMSQAETAEGRAAWNQTKRSEQTGRNQVGNPAKTTTTTNPYVFSAPSAQVVLPSPTSEGATVASVVSVYEVCNMPGSSTTTCSTVFETVTEEACSTVLTYAFSKTTISECTHNVTFSTHVDFALSTTTLPVTSGAQATITPSTSIITYAQSTVSYYAAPWQSLAADTPTGITVLICTTDFNGIETCSLIEEVWVVHTIFVPVTATSTVSLSTSFSSDVVLLLGATQSLVAPAGEFSLSTIVEYSTMSPNATTSTSILTISSDGVAVGIASTPVTRNETSTTTKTRTVRITGPTVTVTKTLNRAGGSGGSNSSAEVNTTAVTSQITSTIAQRMDNGTMISR</sequence>
<evidence type="ECO:0000313" key="2">
    <source>
        <dbReference type="EMBL" id="EKD21566.1"/>
    </source>
</evidence>
<feature type="region of interest" description="Disordered" evidence="1">
    <location>
        <begin position="63"/>
        <end position="99"/>
    </location>
</feature>
<feature type="compositionally biased region" description="Polar residues" evidence="1">
    <location>
        <begin position="82"/>
        <end position="99"/>
    </location>
</feature>
<reference evidence="2 3" key="1">
    <citation type="journal article" date="2012" name="BMC Genomics">
        <title>Sequencing the genome of Marssonina brunnea reveals fungus-poplar co-evolution.</title>
        <authorList>
            <person name="Zhu S."/>
            <person name="Cao Y.-Z."/>
            <person name="Jiang C."/>
            <person name="Tan B.-Y."/>
            <person name="Wang Z."/>
            <person name="Feng S."/>
            <person name="Zhang L."/>
            <person name="Su X.-H."/>
            <person name="Brejova B."/>
            <person name="Vinar T."/>
            <person name="Xu M."/>
            <person name="Wang M.-X."/>
            <person name="Zhang S.-G."/>
            <person name="Huang M.-R."/>
            <person name="Wu R."/>
            <person name="Zhou Y."/>
        </authorList>
    </citation>
    <scope>NUCLEOTIDE SEQUENCE [LARGE SCALE GENOMIC DNA]</scope>
    <source>
        <strain evidence="2 3">MB_m1</strain>
    </source>
</reference>
<protein>
    <submittedName>
        <fullName evidence="2">Uncharacterized protein</fullName>
    </submittedName>
</protein>
<dbReference type="Proteomes" id="UP000006753">
    <property type="component" value="Unassembled WGS sequence"/>
</dbReference>
<dbReference type="InParanoid" id="K1X8Z1"/>
<dbReference type="EMBL" id="JH921428">
    <property type="protein sequence ID" value="EKD21566.1"/>
    <property type="molecule type" value="Genomic_DNA"/>
</dbReference>
<gene>
    <name evidence="2" type="ORF">MBM_00679</name>
</gene>
<accession>K1X8Z1</accession>
<dbReference type="OrthoDB" id="4121208at2759"/>
<dbReference type="KEGG" id="mbe:MBM_00679"/>
<dbReference type="HOGENOM" id="CLU_690932_0_0_1"/>
<keyword evidence="3" id="KW-1185">Reference proteome</keyword>
<evidence type="ECO:0000313" key="3">
    <source>
        <dbReference type="Proteomes" id="UP000006753"/>
    </source>
</evidence>